<dbReference type="PANTHER" id="PTHR43394">
    <property type="entry name" value="ATP-DEPENDENT PERMEASE MDL1, MITOCHONDRIAL"/>
    <property type="match status" value="1"/>
</dbReference>
<dbReference type="GO" id="GO:0005524">
    <property type="term" value="F:ATP binding"/>
    <property type="evidence" value="ECO:0007669"/>
    <property type="project" value="InterPro"/>
</dbReference>
<evidence type="ECO:0000259" key="5">
    <source>
        <dbReference type="PROSITE" id="PS50929"/>
    </source>
</evidence>
<dbReference type="GO" id="GO:0015421">
    <property type="term" value="F:ABC-type oligopeptide transporter activity"/>
    <property type="evidence" value="ECO:0007669"/>
    <property type="project" value="TreeGrafter"/>
</dbReference>
<dbReference type="PANTHER" id="PTHR43394:SF1">
    <property type="entry name" value="ATP-BINDING CASSETTE SUB-FAMILY B MEMBER 10, MITOCHONDRIAL"/>
    <property type="match status" value="1"/>
</dbReference>
<dbReference type="Gene3D" id="1.20.1560.10">
    <property type="entry name" value="ABC transporter type 1, transmembrane domain"/>
    <property type="match status" value="1"/>
</dbReference>
<dbReference type="CDD" id="cd07346">
    <property type="entry name" value="ABC_6TM_exporters"/>
    <property type="match status" value="1"/>
</dbReference>
<dbReference type="InterPro" id="IPR036640">
    <property type="entry name" value="ABC1_TM_sf"/>
</dbReference>
<keyword evidence="3" id="KW-1133">Transmembrane helix</keyword>
<evidence type="ECO:0000256" key="4">
    <source>
        <dbReference type="ARBA" id="ARBA00023136"/>
    </source>
</evidence>
<dbReference type="PROSITE" id="PS50929">
    <property type="entry name" value="ABC_TM1F"/>
    <property type="match status" value="1"/>
</dbReference>
<evidence type="ECO:0000256" key="2">
    <source>
        <dbReference type="ARBA" id="ARBA00022692"/>
    </source>
</evidence>
<dbReference type="Pfam" id="PF00664">
    <property type="entry name" value="ABC_membrane"/>
    <property type="match status" value="1"/>
</dbReference>
<sequence length="231" mass="26337">VFHAIQCLPLKFHQEKKSGDLLIRITDDVDTAIGMVFNILPTIIIDGGRFVIILAIALSINTQLTVLALLSVPLYIIEAKFYAGKHARVQEEQIDASSRIYSRANERLGNIKTIKAFGQERRETLSFSMLIRRQFRVAVKGRLLEIMQTFTNSITLQLWSVFLTWYLGYQVIQGQLSIGEIVALMMYIEQLEGPVHSFIGLFTQWKTNVVSLNRLEEVFEYPSEESKDHGA</sequence>
<keyword evidence="2" id="KW-0812">Transmembrane</keyword>
<dbReference type="GO" id="GO:0016020">
    <property type="term" value="C:membrane"/>
    <property type="evidence" value="ECO:0007669"/>
    <property type="project" value="UniProtKB-SubCell"/>
</dbReference>
<accession>X0YBC4</accession>
<feature type="domain" description="ABC transmembrane type-1" evidence="5">
    <location>
        <begin position="1"/>
        <end position="207"/>
    </location>
</feature>
<dbReference type="SUPFAM" id="SSF90123">
    <property type="entry name" value="ABC transporter transmembrane region"/>
    <property type="match status" value="1"/>
</dbReference>
<protein>
    <recommendedName>
        <fullName evidence="5">ABC transmembrane type-1 domain-containing protein</fullName>
    </recommendedName>
</protein>
<dbReference type="EMBL" id="BARS01052401">
    <property type="protein sequence ID" value="GAG53165.1"/>
    <property type="molecule type" value="Genomic_DNA"/>
</dbReference>
<organism evidence="6">
    <name type="scientific">marine sediment metagenome</name>
    <dbReference type="NCBI Taxonomy" id="412755"/>
    <lineage>
        <taxon>unclassified sequences</taxon>
        <taxon>metagenomes</taxon>
        <taxon>ecological metagenomes</taxon>
    </lineage>
</organism>
<dbReference type="InterPro" id="IPR039421">
    <property type="entry name" value="Type_1_exporter"/>
</dbReference>
<proteinExistence type="predicted"/>
<feature type="non-terminal residue" evidence="6">
    <location>
        <position position="231"/>
    </location>
</feature>
<name>X0YBC4_9ZZZZ</name>
<evidence type="ECO:0000256" key="1">
    <source>
        <dbReference type="ARBA" id="ARBA00004141"/>
    </source>
</evidence>
<comment type="caution">
    <text evidence="6">The sequence shown here is derived from an EMBL/GenBank/DDBJ whole genome shotgun (WGS) entry which is preliminary data.</text>
</comment>
<feature type="non-terminal residue" evidence="6">
    <location>
        <position position="1"/>
    </location>
</feature>
<dbReference type="InterPro" id="IPR011527">
    <property type="entry name" value="ABC1_TM_dom"/>
</dbReference>
<comment type="subcellular location">
    <subcellularLocation>
        <location evidence="1">Membrane</location>
        <topology evidence="1">Multi-pass membrane protein</topology>
    </subcellularLocation>
</comment>
<evidence type="ECO:0000313" key="6">
    <source>
        <dbReference type="EMBL" id="GAG53165.1"/>
    </source>
</evidence>
<evidence type="ECO:0000256" key="3">
    <source>
        <dbReference type="ARBA" id="ARBA00022989"/>
    </source>
</evidence>
<gene>
    <name evidence="6" type="ORF">S01H1_77913</name>
</gene>
<dbReference type="AlphaFoldDB" id="X0YBC4"/>
<keyword evidence="4" id="KW-0472">Membrane</keyword>
<reference evidence="6" key="1">
    <citation type="journal article" date="2014" name="Front. Microbiol.">
        <title>High frequency of phylogenetically diverse reductive dehalogenase-homologous genes in deep subseafloor sedimentary metagenomes.</title>
        <authorList>
            <person name="Kawai M."/>
            <person name="Futagami T."/>
            <person name="Toyoda A."/>
            <person name="Takaki Y."/>
            <person name="Nishi S."/>
            <person name="Hori S."/>
            <person name="Arai W."/>
            <person name="Tsubouchi T."/>
            <person name="Morono Y."/>
            <person name="Uchiyama I."/>
            <person name="Ito T."/>
            <person name="Fujiyama A."/>
            <person name="Inagaki F."/>
            <person name="Takami H."/>
        </authorList>
    </citation>
    <scope>NUCLEOTIDE SEQUENCE</scope>
    <source>
        <strain evidence="6">Expedition CK06-06</strain>
    </source>
</reference>